<organism evidence="2 3">
    <name type="scientific">Nocardioides scoriae</name>
    <dbReference type="NCBI Taxonomy" id="642780"/>
    <lineage>
        <taxon>Bacteria</taxon>
        <taxon>Bacillati</taxon>
        <taxon>Actinomycetota</taxon>
        <taxon>Actinomycetes</taxon>
        <taxon>Propionibacteriales</taxon>
        <taxon>Nocardioidaceae</taxon>
        <taxon>Nocardioides</taxon>
    </lineage>
</organism>
<keyword evidence="1" id="KW-1133">Transmembrane helix</keyword>
<dbReference type="AlphaFoldDB" id="A0A1H1RBP7"/>
<dbReference type="STRING" id="642780.SAMN04488570_1644"/>
<proteinExistence type="predicted"/>
<dbReference type="RefSeq" id="WP_091728261.1">
    <property type="nucleotide sequence ID" value="NZ_LT629757.1"/>
</dbReference>
<sequence>MPLRRLVLVVGAVVLVPVLVVLVWWWVRGDDLPASQGRFLDAVSSIQERARSATDVQLVQAREDRATRLCAGQRSAGIARPELSVQGWVGTAQDIGTERDDVGTLRLELDHDVTLVVDGSGGGGVTPGSQLFRALSKVDDGDEVTFGGRFVRDPDTCVSERSLRLVNSLRTPDFDFVLTSISPRG</sequence>
<gene>
    <name evidence="2" type="ORF">SAMN04488570_1644</name>
</gene>
<reference evidence="3" key="1">
    <citation type="submission" date="2016-10" db="EMBL/GenBank/DDBJ databases">
        <authorList>
            <person name="Varghese N."/>
            <person name="Submissions S."/>
        </authorList>
    </citation>
    <scope>NUCLEOTIDE SEQUENCE [LARGE SCALE GENOMIC DNA]</scope>
    <source>
        <strain evidence="3">DSM 22127</strain>
    </source>
</reference>
<keyword evidence="1" id="KW-0812">Transmembrane</keyword>
<accession>A0A1H1RBP7</accession>
<keyword evidence="1" id="KW-0472">Membrane</keyword>
<protein>
    <submittedName>
        <fullName evidence="2">Uncharacterized protein</fullName>
    </submittedName>
</protein>
<feature type="transmembrane region" description="Helical" evidence="1">
    <location>
        <begin position="7"/>
        <end position="27"/>
    </location>
</feature>
<evidence type="ECO:0000313" key="2">
    <source>
        <dbReference type="EMBL" id="SDS33138.1"/>
    </source>
</evidence>
<evidence type="ECO:0000256" key="1">
    <source>
        <dbReference type="SAM" id="Phobius"/>
    </source>
</evidence>
<dbReference type="Proteomes" id="UP000198859">
    <property type="component" value="Chromosome I"/>
</dbReference>
<keyword evidence="3" id="KW-1185">Reference proteome</keyword>
<dbReference type="EMBL" id="LT629757">
    <property type="protein sequence ID" value="SDS33138.1"/>
    <property type="molecule type" value="Genomic_DNA"/>
</dbReference>
<name>A0A1H1RBP7_9ACTN</name>
<dbReference type="OrthoDB" id="3830755at2"/>
<evidence type="ECO:0000313" key="3">
    <source>
        <dbReference type="Proteomes" id="UP000198859"/>
    </source>
</evidence>